<dbReference type="Gene3D" id="2.40.110.10">
    <property type="entry name" value="Butyryl-CoA Dehydrogenase, subunit A, domain 2"/>
    <property type="match status" value="1"/>
</dbReference>
<dbReference type="SUPFAM" id="SSF47203">
    <property type="entry name" value="Acyl-CoA dehydrogenase C-terminal domain-like"/>
    <property type="match status" value="1"/>
</dbReference>
<dbReference type="Gene3D" id="1.20.140.10">
    <property type="entry name" value="Butyryl-CoA Dehydrogenase, subunit A, domain 3"/>
    <property type="match status" value="1"/>
</dbReference>
<dbReference type="InterPro" id="IPR037069">
    <property type="entry name" value="AcylCoA_DH/ox_N_sf"/>
</dbReference>
<gene>
    <name evidence="11" type="ORF">PACLA_8A039555</name>
</gene>
<evidence type="ECO:0000259" key="8">
    <source>
        <dbReference type="Pfam" id="PF00441"/>
    </source>
</evidence>
<dbReference type="InterPro" id="IPR046373">
    <property type="entry name" value="Acyl-CoA_Oxase/DH_mid-dom_sf"/>
</dbReference>
<keyword evidence="5 7" id="KW-0274">FAD</keyword>
<comment type="cofactor">
    <cofactor evidence="1 7">
        <name>FAD</name>
        <dbReference type="ChEBI" id="CHEBI:57692"/>
    </cofactor>
</comment>
<dbReference type="InterPro" id="IPR036250">
    <property type="entry name" value="AcylCo_DH-like_C"/>
</dbReference>
<dbReference type="Gene3D" id="1.10.540.10">
    <property type="entry name" value="Acyl-CoA dehydrogenase/oxidase, N-terminal domain"/>
    <property type="match status" value="1"/>
</dbReference>
<dbReference type="EMBL" id="CACRXK020001069">
    <property type="protein sequence ID" value="CAB3986772.1"/>
    <property type="molecule type" value="Genomic_DNA"/>
</dbReference>
<dbReference type="InterPro" id="IPR009100">
    <property type="entry name" value="AcylCoA_DH/oxidase_NM_dom_sf"/>
</dbReference>
<dbReference type="Gene3D" id="3.90.1200.10">
    <property type="match status" value="1"/>
</dbReference>
<organism evidence="11 12">
    <name type="scientific">Paramuricea clavata</name>
    <name type="common">Red gorgonian</name>
    <name type="synonym">Violescent sea-whip</name>
    <dbReference type="NCBI Taxonomy" id="317549"/>
    <lineage>
        <taxon>Eukaryota</taxon>
        <taxon>Metazoa</taxon>
        <taxon>Cnidaria</taxon>
        <taxon>Anthozoa</taxon>
        <taxon>Octocorallia</taxon>
        <taxon>Malacalcyonacea</taxon>
        <taxon>Plexauridae</taxon>
        <taxon>Paramuricea</taxon>
    </lineage>
</organism>
<evidence type="ECO:0000313" key="11">
    <source>
        <dbReference type="EMBL" id="CAB3986772.1"/>
    </source>
</evidence>
<reference evidence="11" key="1">
    <citation type="submission" date="2020-04" db="EMBL/GenBank/DDBJ databases">
        <authorList>
            <person name="Alioto T."/>
            <person name="Alioto T."/>
            <person name="Gomez Garrido J."/>
        </authorList>
    </citation>
    <scope>NUCLEOTIDE SEQUENCE</scope>
    <source>
        <strain evidence="11">A484AB</strain>
    </source>
</reference>
<dbReference type="GO" id="GO:0050660">
    <property type="term" value="F:flavin adenine dinucleotide binding"/>
    <property type="evidence" value="ECO:0007669"/>
    <property type="project" value="InterPro"/>
</dbReference>
<keyword evidence="12" id="KW-1185">Reference proteome</keyword>
<evidence type="ECO:0000256" key="6">
    <source>
        <dbReference type="ARBA" id="ARBA00023002"/>
    </source>
</evidence>
<comment type="caution">
    <text evidence="11">The sequence shown here is derived from an EMBL/GenBank/DDBJ whole genome shotgun (WGS) entry which is preliminary data.</text>
</comment>
<dbReference type="FunFam" id="1.20.140.10:FF:000018">
    <property type="entry name" value="Acyl-CoA dehydrogenase family member 10"/>
    <property type="match status" value="1"/>
</dbReference>
<keyword evidence="6 7" id="KW-0560">Oxidoreductase</keyword>
<sequence>MMDLAYTCMIYHYPQEIKVIFPNHNNDGCPTEKEYIARYCQHSHRPTNIPHWEFYLALNLFRMAAIAQGVYARSLQGNASAENARIHGTVVQPLLRQALRIIKMETISSQPVVKNSAGPITDLFPVSEKAKELLAKTKVFLKEHVLPGEKEYFEFMSKDKDAWQIPPILESLKKVAKEQGLWNLFLPAVSGLNQTEYALIAEETGRFFIAPECLNCSAPDTGNMEVLHLYGSAQQKKDWLEPLLNGDIRSAFCMTEPAVASSDATNMECEIRRDGEHYVINGRKWWSSGAGDPRCKLLIVMGRSADTQAPRHRRHSMIIVPMETRGVKKIRSLTVFGYNDAPHGHLEIVFDNVRVPASNMILGEGRGFEIAQGRLGPGRIHHCMRTIGTAERALELMCERVTSRTAFGELLAKKGMIQNDIAMSRVEIDQARLMTLQAARCIDCMGTKRARKQIAMAKIAVPRMAQRVVDRAIQSYGGAGVSQDTPLAYMYAGLRTLRIADGPDEVHLTAVAKQELREQMQSRL</sequence>
<dbReference type="InterPro" id="IPR009075">
    <property type="entry name" value="AcylCo_DH/oxidase_C"/>
</dbReference>
<dbReference type="FunFam" id="2.40.110.10:FF:000002">
    <property type="entry name" value="Acyl-CoA dehydrogenase fadE12"/>
    <property type="match status" value="1"/>
</dbReference>
<proteinExistence type="inferred from homology"/>
<evidence type="ECO:0000256" key="1">
    <source>
        <dbReference type="ARBA" id="ARBA00001974"/>
    </source>
</evidence>
<evidence type="ECO:0000313" key="12">
    <source>
        <dbReference type="Proteomes" id="UP001152795"/>
    </source>
</evidence>
<evidence type="ECO:0000256" key="4">
    <source>
        <dbReference type="ARBA" id="ARBA00022630"/>
    </source>
</evidence>
<evidence type="ECO:0000256" key="7">
    <source>
        <dbReference type="RuleBase" id="RU362125"/>
    </source>
</evidence>
<accession>A0A6S7GC15</accession>
<dbReference type="InterPro" id="IPR013786">
    <property type="entry name" value="AcylCoA_DH/ox_N"/>
</dbReference>
<evidence type="ECO:0000256" key="3">
    <source>
        <dbReference type="ARBA" id="ARBA00011738"/>
    </source>
</evidence>
<comment type="subunit">
    <text evidence="3">Homodimer.</text>
</comment>
<dbReference type="Pfam" id="PF00441">
    <property type="entry name" value="Acyl-CoA_dh_1"/>
    <property type="match status" value="1"/>
</dbReference>
<dbReference type="InterPro" id="IPR050741">
    <property type="entry name" value="Acyl-CoA_dehydrogenase"/>
</dbReference>
<dbReference type="Pfam" id="PF02770">
    <property type="entry name" value="Acyl-CoA_dh_M"/>
    <property type="match status" value="1"/>
</dbReference>
<feature type="domain" description="Acyl-CoA oxidase/dehydrogenase middle" evidence="9">
    <location>
        <begin position="251"/>
        <end position="352"/>
    </location>
</feature>
<dbReference type="PANTHER" id="PTHR48083">
    <property type="entry name" value="MEDIUM-CHAIN SPECIFIC ACYL-COA DEHYDROGENASE, MITOCHONDRIAL-RELATED"/>
    <property type="match status" value="1"/>
</dbReference>
<evidence type="ECO:0000256" key="2">
    <source>
        <dbReference type="ARBA" id="ARBA00009347"/>
    </source>
</evidence>
<evidence type="ECO:0000256" key="5">
    <source>
        <dbReference type="ARBA" id="ARBA00022827"/>
    </source>
</evidence>
<feature type="domain" description="Acyl-CoA dehydrogenase/oxidase N-terminal" evidence="10">
    <location>
        <begin position="128"/>
        <end position="247"/>
    </location>
</feature>
<evidence type="ECO:0000259" key="10">
    <source>
        <dbReference type="Pfam" id="PF02771"/>
    </source>
</evidence>
<dbReference type="InterPro" id="IPR006091">
    <property type="entry name" value="Acyl-CoA_Oxase/DH_mid-dom"/>
</dbReference>
<dbReference type="GO" id="GO:0005739">
    <property type="term" value="C:mitochondrion"/>
    <property type="evidence" value="ECO:0007669"/>
    <property type="project" value="TreeGrafter"/>
</dbReference>
<dbReference type="AlphaFoldDB" id="A0A6S7GC15"/>
<name>A0A6S7GC15_PARCT</name>
<evidence type="ECO:0000259" key="9">
    <source>
        <dbReference type="Pfam" id="PF02770"/>
    </source>
</evidence>
<protein>
    <submittedName>
        <fullName evidence="11">Acyl- dehydrogenase family member 11</fullName>
    </submittedName>
</protein>
<comment type="similarity">
    <text evidence="2 7">Belongs to the acyl-CoA dehydrogenase family.</text>
</comment>
<dbReference type="GO" id="GO:0033539">
    <property type="term" value="P:fatty acid beta-oxidation using acyl-CoA dehydrogenase"/>
    <property type="evidence" value="ECO:0007669"/>
    <property type="project" value="TreeGrafter"/>
</dbReference>
<keyword evidence="4 7" id="KW-0285">Flavoprotein</keyword>
<dbReference type="PANTHER" id="PTHR48083:SF13">
    <property type="entry name" value="ACYL-COA DEHYDROGENASE FAMILY MEMBER 11"/>
    <property type="match status" value="1"/>
</dbReference>
<feature type="domain" description="Acyl-CoA dehydrogenase/oxidase C-terminal" evidence="8">
    <location>
        <begin position="365"/>
        <end position="514"/>
    </location>
</feature>
<dbReference type="SUPFAM" id="SSF56645">
    <property type="entry name" value="Acyl-CoA dehydrogenase NM domain-like"/>
    <property type="match status" value="1"/>
</dbReference>
<dbReference type="Pfam" id="PF02771">
    <property type="entry name" value="Acyl-CoA_dh_N"/>
    <property type="match status" value="1"/>
</dbReference>
<dbReference type="Proteomes" id="UP001152795">
    <property type="component" value="Unassembled WGS sequence"/>
</dbReference>
<dbReference type="GO" id="GO:0003995">
    <property type="term" value="F:acyl-CoA dehydrogenase activity"/>
    <property type="evidence" value="ECO:0007669"/>
    <property type="project" value="TreeGrafter"/>
</dbReference>